<sequence length="212" mass="23469">MATSNLKTMRIPLATSLGKRPSLPIKTSVTVATKLKTATVPLQIEKNTFYRLVLADAVELYSYYGCCLCCRHKWLRERPNPDAFVSLLQVKCEKRHKSLTKQGLAVSRREMMQCLTAGVFGLTLVPEPAEARMSRLEMKKKIMEKLEELREKAGLSKPKTEENGMNKSPTEPSPNDDNKSPTFSLPLPPPEGTAGPLVEATVTNSAQPNNAL</sequence>
<dbReference type="Proteomes" id="UP001472677">
    <property type="component" value="Unassembled WGS sequence"/>
</dbReference>
<reference evidence="2 3" key="1">
    <citation type="journal article" date="2024" name="G3 (Bethesda)">
        <title>Genome assembly of Hibiscus sabdariffa L. provides insights into metabolisms of medicinal natural products.</title>
        <authorList>
            <person name="Kim T."/>
        </authorList>
    </citation>
    <scope>NUCLEOTIDE SEQUENCE [LARGE SCALE GENOMIC DNA]</scope>
    <source>
        <strain evidence="2">TK-2024</strain>
        <tissue evidence="2">Old leaves</tissue>
    </source>
</reference>
<protein>
    <submittedName>
        <fullName evidence="2">Uncharacterized protein</fullName>
    </submittedName>
</protein>
<evidence type="ECO:0000313" key="3">
    <source>
        <dbReference type="Proteomes" id="UP001472677"/>
    </source>
</evidence>
<comment type="caution">
    <text evidence="2">The sequence shown here is derived from an EMBL/GenBank/DDBJ whole genome shotgun (WGS) entry which is preliminary data.</text>
</comment>
<feature type="compositionally biased region" description="Polar residues" evidence="1">
    <location>
        <begin position="165"/>
        <end position="183"/>
    </location>
</feature>
<evidence type="ECO:0000313" key="2">
    <source>
        <dbReference type="EMBL" id="KAK8522618.1"/>
    </source>
</evidence>
<accession>A0ABR2CS85</accession>
<organism evidence="2 3">
    <name type="scientific">Hibiscus sabdariffa</name>
    <name type="common">roselle</name>
    <dbReference type="NCBI Taxonomy" id="183260"/>
    <lineage>
        <taxon>Eukaryota</taxon>
        <taxon>Viridiplantae</taxon>
        <taxon>Streptophyta</taxon>
        <taxon>Embryophyta</taxon>
        <taxon>Tracheophyta</taxon>
        <taxon>Spermatophyta</taxon>
        <taxon>Magnoliopsida</taxon>
        <taxon>eudicotyledons</taxon>
        <taxon>Gunneridae</taxon>
        <taxon>Pentapetalae</taxon>
        <taxon>rosids</taxon>
        <taxon>malvids</taxon>
        <taxon>Malvales</taxon>
        <taxon>Malvaceae</taxon>
        <taxon>Malvoideae</taxon>
        <taxon>Hibiscus</taxon>
    </lineage>
</organism>
<gene>
    <name evidence="2" type="ORF">V6N12_056319</name>
</gene>
<feature type="compositionally biased region" description="Polar residues" evidence="1">
    <location>
        <begin position="201"/>
        <end position="212"/>
    </location>
</feature>
<proteinExistence type="predicted"/>
<feature type="compositionally biased region" description="Basic and acidic residues" evidence="1">
    <location>
        <begin position="149"/>
        <end position="164"/>
    </location>
</feature>
<evidence type="ECO:0000256" key="1">
    <source>
        <dbReference type="SAM" id="MobiDB-lite"/>
    </source>
</evidence>
<dbReference type="EMBL" id="JBBPBM010000045">
    <property type="protein sequence ID" value="KAK8522618.1"/>
    <property type="molecule type" value="Genomic_DNA"/>
</dbReference>
<name>A0ABR2CS85_9ROSI</name>
<feature type="region of interest" description="Disordered" evidence="1">
    <location>
        <begin position="149"/>
        <end position="212"/>
    </location>
</feature>
<keyword evidence="3" id="KW-1185">Reference proteome</keyword>